<name>A0A197JPJ7_9FUNG</name>
<gene>
    <name evidence="2" type="ORF">K457DRAFT_21400</name>
</gene>
<evidence type="ECO:0000256" key="1">
    <source>
        <dbReference type="SAM" id="MobiDB-lite"/>
    </source>
</evidence>
<feature type="compositionally biased region" description="Low complexity" evidence="1">
    <location>
        <begin position="14"/>
        <end position="63"/>
    </location>
</feature>
<evidence type="ECO:0000313" key="3">
    <source>
        <dbReference type="Proteomes" id="UP000078512"/>
    </source>
</evidence>
<feature type="compositionally biased region" description="Low complexity" evidence="1">
    <location>
        <begin position="150"/>
        <end position="163"/>
    </location>
</feature>
<dbReference type="AlphaFoldDB" id="A0A197JPJ7"/>
<dbReference type="OrthoDB" id="2433685at2759"/>
<organism evidence="2 3">
    <name type="scientific">Linnemannia elongata AG-77</name>
    <dbReference type="NCBI Taxonomy" id="1314771"/>
    <lineage>
        <taxon>Eukaryota</taxon>
        <taxon>Fungi</taxon>
        <taxon>Fungi incertae sedis</taxon>
        <taxon>Mucoromycota</taxon>
        <taxon>Mortierellomycotina</taxon>
        <taxon>Mortierellomycetes</taxon>
        <taxon>Mortierellales</taxon>
        <taxon>Mortierellaceae</taxon>
        <taxon>Linnemannia</taxon>
    </lineage>
</organism>
<accession>A0A197JPJ7</accession>
<protein>
    <submittedName>
        <fullName evidence="2">Uncharacterized protein</fullName>
    </submittedName>
</protein>
<reference evidence="2 3" key="1">
    <citation type="submission" date="2016-05" db="EMBL/GenBank/DDBJ databases">
        <title>Genome sequencing reveals origins of a unique bacterial endosymbiosis in the earliest lineages of terrestrial Fungi.</title>
        <authorList>
            <consortium name="DOE Joint Genome Institute"/>
            <person name="Uehling J."/>
            <person name="Gryganskyi A."/>
            <person name="Hameed K."/>
            <person name="Tschaplinski T."/>
            <person name="Misztal P."/>
            <person name="Wu S."/>
            <person name="Desiro A."/>
            <person name="Vande Pol N."/>
            <person name="Du Z.-Y."/>
            <person name="Zienkiewicz A."/>
            <person name="Zienkiewicz K."/>
            <person name="Morin E."/>
            <person name="Tisserant E."/>
            <person name="Splivallo R."/>
            <person name="Hainaut M."/>
            <person name="Henrissat B."/>
            <person name="Ohm R."/>
            <person name="Kuo A."/>
            <person name="Yan J."/>
            <person name="Lipzen A."/>
            <person name="Nolan M."/>
            <person name="Labutti K."/>
            <person name="Barry K."/>
            <person name="Goldstein A."/>
            <person name="Labbe J."/>
            <person name="Schadt C."/>
            <person name="Tuskan G."/>
            <person name="Grigoriev I."/>
            <person name="Martin F."/>
            <person name="Vilgalys R."/>
            <person name="Bonito G."/>
        </authorList>
    </citation>
    <scope>NUCLEOTIDE SEQUENCE [LARGE SCALE GENOMIC DNA]</scope>
    <source>
        <strain evidence="2 3">AG-77</strain>
    </source>
</reference>
<feature type="region of interest" description="Disordered" evidence="1">
    <location>
        <begin position="96"/>
        <end position="169"/>
    </location>
</feature>
<evidence type="ECO:0000313" key="2">
    <source>
        <dbReference type="EMBL" id="OAQ27177.1"/>
    </source>
</evidence>
<sequence>MPSASTQEPWPLEQGQHQHLQQQQLQQQQQQQQQQHLQLQQQLEQQHQAQLQYQQQQHQHQQQVNFLERKLSKRTRLETEEDMSVDAVAAGQTFVGFDSQSGQPHQGPWAGAGAAMDGSGQHHHPQFIPTGGMHSGHSDPKRRKGDWSEGSGSSMGDVVDGMDTPMEIA</sequence>
<dbReference type="EMBL" id="KV442059">
    <property type="protein sequence ID" value="OAQ27177.1"/>
    <property type="molecule type" value="Genomic_DNA"/>
</dbReference>
<proteinExistence type="predicted"/>
<dbReference type="Proteomes" id="UP000078512">
    <property type="component" value="Unassembled WGS sequence"/>
</dbReference>
<keyword evidence="3" id="KW-1185">Reference proteome</keyword>
<feature type="region of interest" description="Disordered" evidence="1">
    <location>
        <begin position="1"/>
        <end position="64"/>
    </location>
</feature>